<evidence type="ECO:0000313" key="2">
    <source>
        <dbReference type="EMBL" id="MBX69663.1"/>
    </source>
</evidence>
<reference evidence="2" key="1">
    <citation type="submission" date="2018-02" db="EMBL/GenBank/DDBJ databases">
        <title>Rhizophora mucronata_Transcriptome.</title>
        <authorList>
            <person name="Meera S.P."/>
            <person name="Sreeshan A."/>
            <person name="Augustine A."/>
        </authorList>
    </citation>
    <scope>NUCLEOTIDE SEQUENCE</scope>
    <source>
        <tissue evidence="2">Leaf</tissue>
    </source>
</reference>
<feature type="region of interest" description="Disordered" evidence="1">
    <location>
        <begin position="124"/>
        <end position="155"/>
    </location>
</feature>
<feature type="compositionally biased region" description="Polar residues" evidence="1">
    <location>
        <begin position="136"/>
        <end position="155"/>
    </location>
</feature>
<name>A0A2P2QRR2_RHIMU</name>
<dbReference type="EMBL" id="GGEC01089179">
    <property type="protein sequence ID" value="MBX69663.1"/>
    <property type="molecule type" value="Transcribed_RNA"/>
</dbReference>
<proteinExistence type="predicted"/>
<protein>
    <submittedName>
        <fullName evidence="2">Uncharacterized protein</fullName>
    </submittedName>
</protein>
<sequence length="257" mass="29730">MAEYNYTYRGYYTPNAPRTDGWSNTSYDRDHVCRPVIIDAEGRKRPIVSYSPFESRESCITRTEAVQYVPSPVTSHTRYDPRFSRPDSLGNYGVVEDQWHQRRSPVWDRPLAVDDFITKVQSESSRPKFGPLSASHWRQTPTTTDNYGNSGRYSENNDWSNNEWQRHKGSRYRNENSDDYFHNHGNMMEPTMTTSRVQVRPSHSTLDTTPAGFLSKPTSDINKAMQYLEEAANPHADFIGGKSSASRYGNFKFKTRR</sequence>
<accession>A0A2P2QRR2</accession>
<organism evidence="2">
    <name type="scientific">Rhizophora mucronata</name>
    <name type="common">Asiatic mangrove</name>
    <dbReference type="NCBI Taxonomy" id="61149"/>
    <lineage>
        <taxon>Eukaryota</taxon>
        <taxon>Viridiplantae</taxon>
        <taxon>Streptophyta</taxon>
        <taxon>Embryophyta</taxon>
        <taxon>Tracheophyta</taxon>
        <taxon>Spermatophyta</taxon>
        <taxon>Magnoliopsida</taxon>
        <taxon>eudicotyledons</taxon>
        <taxon>Gunneridae</taxon>
        <taxon>Pentapetalae</taxon>
        <taxon>rosids</taxon>
        <taxon>fabids</taxon>
        <taxon>Malpighiales</taxon>
        <taxon>Rhizophoraceae</taxon>
        <taxon>Rhizophora</taxon>
    </lineage>
</organism>
<dbReference type="AlphaFoldDB" id="A0A2P2QRR2"/>
<evidence type="ECO:0000256" key="1">
    <source>
        <dbReference type="SAM" id="MobiDB-lite"/>
    </source>
</evidence>